<dbReference type="PATRIC" id="fig|702438.4.peg.692"/>
<evidence type="ECO:0008006" key="11">
    <source>
        <dbReference type="Google" id="ProtNLM"/>
    </source>
</evidence>
<evidence type="ECO:0000256" key="5">
    <source>
        <dbReference type="ARBA" id="ARBA00022729"/>
    </source>
</evidence>
<reference evidence="9 10" key="1">
    <citation type="submission" date="2011-07" db="EMBL/GenBank/DDBJ databases">
        <title>The Genome Sequence of Prevotella oulorum F0390.</title>
        <authorList>
            <consortium name="The Broad Institute Genome Sequencing Platform"/>
            <consortium name="The Broad Institute Genome Sequencing Center for Infectious Disease"/>
            <person name="Earl A."/>
            <person name="Ward D."/>
            <person name="Feldgarden M."/>
            <person name="Gevers D."/>
            <person name="Izard J."/>
            <person name="Ganesan A."/>
            <person name="Baranova O.V."/>
            <person name="Blanton J.M."/>
            <person name="Tanner A.C."/>
            <person name="Dewhirst F.E."/>
            <person name="Young S.K."/>
            <person name="Zeng Q."/>
            <person name="Gargeya S."/>
            <person name="Fitzgerald M."/>
            <person name="Haas B."/>
            <person name="Abouelleil A."/>
            <person name="Alvarado L."/>
            <person name="Arachchi H.M."/>
            <person name="Berlin A."/>
            <person name="Brown A."/>
            <person name="Chapman S.B."/>
            <person name="Chen Z."/>
            <person name="Dunbar C."/>
            <person name="Freedman E."/>
            <person name="Gearin G."/>
            <person name="Gellesch M."/>
            <person name="Goldberg J."/>
            <person name="Griggs A."/>
            <person name="Gujja S."/>
            <person name="Heiman D."/>
            <person name="Howarth C."/>
            <person name="Larson L."/>
            <person name="Lui A."/>
            <person name="MacDonald P.J.P."/>
            <person name="Mehta T."/>
            <person name="Montmayeur A."/>
            <person name="Murphy C."/>
            <person name="Neiman D."/>
            <person name="Pearson M."/>
            <person name="Priest M."/>
            <person name="Roberts A."/>
            <person name="Saif S."/>
            <person name="Shea T."/>
            <person name="Shenoy N."/>
            <person name="Sisk P."/>
            <person name="Stolte C."/>
            <person name="Sykes S."/>
            <person name="Wortman J."/>
            <person name="Nusbaum C."/>
            <person name="Birren B."/>
        </authorList>
    </citation>
    <scope>NUCLEOTIDE SEQUENCE [LARGE SCALE GENOMIC DNA]</scope>
    <source>
        <strain evidence="9 10">F0390</strain>
    </source>
</reference>
<evidence type="ECO:0000313" key="9">
    <source>
        <dbReference type="EMBL" id="EGV33839.1"/>
    </source>
</evidence>
<proteinExistence type="inferred from homology"/>
<evidence type="ECO:0000256" key="4">
    <source>
        <dbReference type="ARBA" id="ARBA00022692"/>
    </source>
</evidence>
<dbReference type="SUPFAM" id="SSF56935">
    <property type="entry name" value="Porins"/>
    <property type="match status" value="1"/>
</dbReference>
<dbReference type="HOGENOM" id="CLU_034649_0_0_10"/>
<dbReference type="PANTHER" id="PTHR35093:SF8">
    <property type="entry name" value="OUTER MEMBRANE PROTEIN NMB0088-RELATED"/>
    <property type="match status" value="1"/>
</dbReference>
<dbReference type="AlphaFoldDB" id="G1WA23"/>
<dbReference type="EMBL" id="ADGI01000021">
    <property type="protein sequence ID" value="EGV33839.1"/>
    <property type="molecule type" value="Genomic_DNA"/>
</dbReference>
<comment type="subcellular location">
    <subcellularLocation>
        <location evidence="1">Cell outer membrane</location>
        <topology evidence="1">Multi-pass membrane protein</topology>
    </subcellularLocation>
</comment>
<keyword evidence="5 8" id="KW-0732">Signal</keyword>
<comment type="similarity">
    <text evidence="2">Belongs to the OmpP1/FadL family.</text>
</comment>
<dbReference type="GeneID" id="95425392"/>
<protein>
    <recommendedName>
        <fullName evidence="11">Hemin receptor</fullName>
    </recommendedName>
</protein>
<dbReference type="RefSeq" id="WP_004379671.1">
    <property type="nucleotide sequence ID" value="NZ_JH114215.1"/>
</dbReference>
<dbReference type="Proteomes" id="UP000005141">
    <property type="component" value="Unassembled WGS sequence"/>
</dbReference>
<sequence>MKRIYLTVASLAFTSFVAVAQETYENTKLIDNDLNGTARYVGMGGAMEALGADLSTIGTNPAGLGLFRKGKADLSFGLVNQTGMNKFNSLSKTNMSFDQIGVVFNLSKTPNASINIGFNYHKSRNFDQLLNAANTLNNASQNKLTYQKYRNQVFKERKDLTYSQLDALYMDNLLYDNRTKKYYNFPATGYLYNQENKGYIGEYDMNLSANLNDRVYLGLTMGIHDVHYKGYAEYTENFVPNANNIPGLTLNDSREITGTGFDVKLGAIVRPMAESPFRLGAYIHTPVWYDLTTSNYTVLTDGTARPNVGETYDFRVNTPWKFGLSAGTTLADRIALGATYEYAAYNAMQTRIKDGGTYDWYYGTYYESSHNDRAMNNHTEDALKGQHTLKLGAEARITDHFSLRAGYNYLSALYKDAAVKDGSLNSPGTYYASSTSYVNWKDTNRFTFGLGWNVWRFNIDLAYQYNQQNGTFYPFMDYHEGSAPSVEDNIANPTQVNNKRHQLLLTMGYKF</sequence>
<dbReference type="GO" id="GO:0009279">
    <property type="term" value="C:cell outer membrane"/>
    <property type="evidence" value="ECO:0007669"/>
    <property type="project" value="UniProtKB-SubCell"/>
</dbReference>
<evidence type="ECO:0000256" key="1">
    <source>
        <dbReference type="ARBA" id="ARBA00004571"/>
    </source>
</evidence>
<dbReference type="GO" id="GO:0015483">
    <property type="term" value="F:long-chain fatty acid transporting porin activity"/>
    <property type="evidence" value="ECO:0007669"/>
    <property type="project" value="TreeGrafter"/>
</dbReference>
<feature type="signal peptide" evidence="8">
    <location>
        <begin position="1"/>
        <end position="20"/>
    </location>
</feature>
<keyword evidence="4" id="KW-0812">Transmembrane</keyword>
<keyword evidence="6" id="KW-0472">Membrane</keyword>
<evidence type="ECO:0000313" key="10">
    <source>
        <dbReference type="Proteomes" id="UP000005141"/>
    </source>
</evidence>
<gene>
    <name evidence="9" type="ORF">HMPREF9431_00674</name>
</gene>
<dbReference type="OrthoDB" id="9765571at2"/>
<accession>G1WA23</accession>
<evidence type="ECO:0000256" key="8">
    <source>
        <dbReference type="SAM" id="SignalP"/>
    </source>
</evidence>
<evidence type="ECO:0000256" key="7">
    <source>
        <dbReference type="ARBA" id="ARBA00023237"/>
    </source>
</evidence>
<feature type="chain" id="PRO_5003425652" description="Hemin receptor" evidence="8">
    <location>
        <begin position="21"/>
        <end position="511"/>
    </location>
</feature>
<name>G1WA23_9BACT</name>
<keyword evidence="10" id="KW-1185">Reference proteome</keyword>
<keyword evidence="7" id="KW-0998">Cell outer membrane</keyword>
<comment type="caution">
    <text evidence="9">The sequence shown here is derived from an EMBL/GenBank/DDBJ whole genome shotgun (WGS) entry which is preliminary data.</text>
</comment>
<dbReference type="Gene3D" id="2.40.160.60">
    <property type="entry name" value="Outer membrane protein transport protein (OMPP1/FadL/TodX)"/>
    <property type="match status" value="1"/>
</dbReference>
<organism evidence="9 10">
    <name type="scientific">Segatella oulorum F0390</name>
    <dbReference type="NCBI Taxonomy" id="702438"/>
    <lineage>
        <taxon>Bacteria</taxon>
        <taxon>Pseudomonadati</taxon>
        <taxon>Bacteroidota</taxon>
        <taxon>Bacteroidia</taxon>
        <taxon>Bacteroidales</taxon>
        <taxon>Prevotellaceae</taxon>
        <taxon>Segatella</taxon>
    </lineage>
</organism>
<evidence type="ECO:0000256" key="6">
    <source>
        <dbReference type="ARBA" id="ARBA00023136"/>
    </source>
</evidence>
<dbReference type="eggNOG" id="COG2067">
    <property type="taxonomic scope" value="Bacteria"/>
</dbReference>
<evidence type="ECO:0000256" key="3">
    <source>
        <dbReference type="ARBA" id="ARBA00022452"/>
    </source>
</evidence>
<dbReference type="InterPro" id="IPR005017">
    <property type="entry name" value="OMPP1/FadL/TodX"/>
</dbReference>
<keyword evidence="3" id="KW-1134">Transmembrane beta strand</keyword>
<evidence type="ECO:0000256" key="2">
    <source>
        <dbReference type="ARBA" id="ARBA00008163"/>
    </source>
</evidence>
<dbReference type="PANTHER" id="PTHR35093">
    <property type="entry name" value="OUTER MEMBRANE PROTEIN NMB0088-RELATED"/>
    <property type="match status" value="1"/>
</dbReference>